<protein>
    <submittedName>
        <fullName evidence="1">Uncharacterized protein</fullName>
    </submittedName>
</protein>
<comment type="caution">
    <text evidence="1">The sequence shown here is derived from an EMBL/GenBank/DDBJ whole genome shotgun (WGS) entry which is preliminary data.</text>
</comment>
<accession>A0A848CCJ7</accession>
<name>A0A848CCJ7_9BACT</name>
<reference evidence="1 2" key="1">
    <citation type="submission" date="2020-04" db="EMBL/GenBank/DDBJ databases">
        <authorList>
            <person name="Hitch T.C.A."/>
            <person name="Wylensek D."/>
            <person name="Clavel T."/>
        </authorList>
    </citation>
    <scope>NUCLEOTIDE SEQUENCE [LARGE SCALE GENOMIC DNA]</scope>
    <source>
        <strain evidence="1 2">PG-251-APC-1</strain>
    </source>
</reference>
<proteinExistence type="predicted"/>
<sequence length="199" mass="22408">MTIRPIGNPIIPYDTPLHVVELFLQILKITFEELPEDYPYRYVRDDFDKSGVAFDVALNKDSEVYGKKPLVVVSRGMQGAGPTVVGDLAHVNLPTHLKTGSNLVTSSINIQVVSKTKAEVEIIAQHIFSLMLMCRTHMPKLLGIHMVDSISLSEVTKMEDDDTIFHAQMNFSYSIQYKWTQETKNEVLRGIATKISGRE</sequence>
<dbReference type="Proteomes" id="UP000522333">
    <property type="component" value="Unassembled WGS sequence"/>
</dbReference>
<gene>
    <name evidence="1" type="ORF">HF854_10550</name>
</gene>
<dbReference type="RefSeq" id="WP_168936243.1">
    <property type="nucleotide sequence ID" value="NZ_JABAFY010000052.1"/>
</dbReference>
<evidence type="ECO:0000313" key="2">
    <source>
        <dbReference type="Proteomes" id="UP000522333"/>
    </source>
</evidence>
<evidence type="ECO:0000313" key="1">
    <source>
        <dbReference type="EMBL" id="NME52942.1"/>
    </source>
</evidence>
<dbReference type="EMBL" id="JABAFY010000052">
    <property type="protein sequence ID" value="NME52942.1"/>
    <property type="molecule type" value="Genomic_DNA"/>
</dbReference>
<organism evidence="1 2">
    <name type="scientific">Desulfovibrio piger</name>
    <dbReference type="NCBI Taxonomy" id="901"/>
    <lineage>
        <taxon>Bacteria</taxon>
        <taxon>Pseudomonadati</taxon>
        <taxon>Thermodesulfobacteriota</taxon>
        <taxon>Desulfovibrionia</taxon>
        <taxon>Desulfovibrionales</taxon>
        <taxon>Desulfovibrionaceae</taxon>
        <taxon>Desulfovibrio</taxon>
    </lineage>
</organism>
<dbReference type="AlphaFoldDB" id="A0A848CCJ7"/>